<dbReference type="Proteomes" id="UP000255469">
    <property type="component" value="Unassembled WGS sequence"/>
</dbReference>
<accession>A0A379E1C9</accession>
<dbReference type="GO" id="GO:0008270">
    <property type="term" value="F:zinc ion binding"/>
    <property type="evidence" value="ECO:0007669"/>
    <property type="project" value="InterPro"/>
</dbReference>
<dbReference type="InterPro" id="IPR036977">
    <property type="entry name" value="DNA_primase_Znf_CHC2"/>
</dbReference>
<evidence type="ECO:0000313" key="1">
    <source>
        <dbReference type="EMBL" id="SUB86506.1"/>
    </source>
</evidence>
<dbReference type="GO" id="GO:0003677">
    <property type="term" value="F:DNA binding"/>
    <property type="evidence" value="ECO:0007669"/>
    <property type="project" value="InterPro"/>
</dbReference>
<dbReference type="Gene3D" id="3.40.1360.10">
    <property type="match status" value="1"/>
</dbReference>
<gene>
    <name evidence="1" type="ORF">NCTC13067_00145</name>
</gene>
<sequence>MNIETAKHIKLQDFLQSIGHTPIKISGEKLYYKSPFRNETQASFKVNTKLNLWYDFGLGKGGSIIALAEELYHSRDISYLLAQIEKSAPGISTMNYHSYQPTRITTPEEPAFKNIEVCELSHPALLHYLAERKVDIAIAQKECVELHFTYKDKTYFAIGFANKIGGYELRNSFFKGCIAPKSFTIIKLKDQANSCLIFEGFMDYLSYMTLQKQSKGILTLSDDKSVGASDYIILNSITNLQKAKSLLMSYENLVCLFDNDRAGWDAYAELSKELGNKVKNGARAYSKYKDINDLLCDKPIIIQQQKGKGRGL</sequence>
<organism evidence="1 2">
    <name type="scientific">Prevotella denticola</name>
    <dbReference type="NCBI Taxonomy" id="28129"/>
    <lineage>
        <taxon>Bacteria</taxon>
        <taxon>Pseudomonadati</taxon>
        <taxon>Bacteroidota</taxon>
        <taxon>Bacteroidia</taxon>
        <taxon>Bacteroidales</taxon>
        <taxon>Prevotellaceae</taxon>
        <taxon>Prevotella</taxon>
    </lineage>
</organism>
<protein>
    <submittedName>
        <fullName evidence="1">DNA primase</fullName>
    </submittedName>
</protein>
<name>A0A379E1C9_9BACT</name>
<dbReference type="Pfam" id="PF13155">
    <property type="entry name" value="Toprim_2"/>
    <property type="match status" value="1"/>
</dbReference>
<reference evidence="1 2" key="1">
    <citation type="submission" date="2018-06" db="EMBL/GenBank/DDBJ databases">
        <authorList>
            <consortium name="Pathogen Informatics"/>
            <person name="Doyle S."/>
        </authorList>
    </citation>
    <scope>NUCLEOTIDE SEQUENCE [LARGE SCALE GENOMIC DNA]</scope>
    <source>
        <strain evidence="1 2">NCTC13067</strain>
    </source>
</reference>
<dbReference type="SUPFAM" id="SSF56731">
    <property type="entry name" value="DNA primase core"/>
    <property type="match status" value="1"/>
</dbReference>
<dbReference type="GO" id="GO:0006260">
    <property type="term" value="P:DNA replication"/>
    <property type="evidence" value="ECO:0007669"/>
    <property type="project" value="InterPro"/>
</dbReference>
<dbReference type="RefSeq" id="WP_025068116.1">
    <property type="nucleotide sequence ID" value="NZ_CAUVPN010000020.1"/>
</dbReference>
<dbReference type="SUPFAM" id="SSF57783">
    <property type="entry name" value="Zinc beta-ribbon"/>
    <property type="match status" value="1"/>
</dbReference>
<dbReference type="EMBL" id="UGTM01000001">
    <property type="protein sequence ID" value="SUB86506.1"/>
    <property type="molecule type" value="Genomic_DNA"/>
</dbReference>
<evidence type="ECO:0000313" key="2">
    <source>
        <dbReference type="Proteomes" id="UP000255469"/>
    </source>
</evidence>
<proteinExistence type="predicted"/>
<dbReference type="Gene3D" id="3.90.580.10">
    <property type="entry name" value="Zinc finger, CHC2-type domain"/>
    <property type="match status" value="1"/>
</dbReference>
<dbReference type="AlphaFoldDB" id="A0A379E1C9"/>